<name>A0A7X0IIK8_9ACTN</name>
<reference evidence="1 2" key="1">
    <citation type="submission" date="2020-08" db="EMBL/GenBank/DDBJ databases">
        <title>Sequencing the genomes of 1000 actinobacteria strains.</title>
        <authorList>
            <person name="Klenk H.-P."/>
        </authorList>
    </citation>
    <scope>NUCLEOTIDE SEQUENCE [LARGE SCALE GENOMIC DNA]</scope>
    <source>
        <strain evidence="1 2">DSM 44936</strain>
    </source>
</reference>
<evidence type="ECO:0000313" key="2">
    <source>
        <dbReference type="Proteomes" id="UP000555564"/>
    </source>
</evidence>
<sequence length="194" mass="20790">MDVLDPLTDPLTGPVRRLCVAVEGEGPLRGDPRSRLAEVVERAGVAAGLDHATLQIQPTGVLLVLTSGVDEARVVAGLTRELCTTLWHRNRDRAGDRRMRCRLSFHQGLVRITDDGFTGQAVTAVAQMCASDDLRAELAGSPASDLAMIISGPLLDDLAYPESPDLHKTRFRPVVVTTPTRSIPAYIHAVGPPG</sequence>
<accession>A0A7X0IIK8</accession>
<dbReference type="AlphaFoldDB" id="A0A7X0IIK8"/>
<dbReference type="EMBL" id="JACHIU010000001">
    <property type="protein sequence ID" value="MBB6475583.1"/>
    <property type="molecule type" value="Genomic_DNA"/>
</dbReference>
<comment type="caution">
    <text evidence="1">The sequence shown here is derived from an EMBL/GenBank/DDBJ whole genome shotgun (WGS) entry which is preliminary data.</text>
</comment>
<protein>
    <submittedName>
        <fullName evidence="1">Uncharacterized protein</fullName>
    </submittedName>
</protein>
<dbReference type="Proteomes" id="UP000555564">
    <property type="component" value="Unassembled WGS sequence"/>
</dbReference>
<gene>
    <name evidence="1" type="ORF">BJ992_005014</name>
</gene>
<dbReference type="RefSeq" id="WP_184985021.1">
    <property type="nucleotide sequence ID" value="NZ_BAAALO010000081.1"/>
</dbReference>
<keyword evidence="2" id="KW-1185">Reference proteome</keyword>
<evidence type="ECO:0000313" key="1">
    <source>
        <dbReference type="EMBL" id="MBB6475583.1"/>
    </source>
</evidence>
<proteinExistence type="predicted"/>
<organism evidence="1 2">
    <name type="scientific">Sphaerisporangium rubeum</name>
    <dbReference type="NCBI Taxonomy" id="321317"/>
    <lineage>
        <taxon>Bacteria</taxon>
        <taxon>Bacillati</taxon>
        <taxon>Actinomycetota</taxon>
        <taxon>Actinomycetes</taxon>
        <taxon>Streptosporangiales</taxon>
        <taxon>Streptosporangiaceae</taxon>
        <taxon>Sphaerisporangium</taxon>
    </lineage>
</organism>